<evidence type="ECO:0000259" key="1">
    <source>
        <dbReference type="SMART" id="SM01321"/>
    </source>
</evidence>
<feature type="domain" description="Transposase IS200-like" evidence="1">
    <location>
        <begin position="2"/>
        <end position="64"/>
    </location>
</feature>
<dbReference type="InterPro" id="IPR036515">
    <property type="entry name" value="Transposase_17_sf"/>
</dbReference>
<dbReference type="Gene3D" id="1.10.1750.10">
    <property type="match status" value="1"/>
</dbReference>
<dbReference type="Gene3D" id="3.30.70.1290">
    <property type="entry name" value="Transposase IS200-like"/>
    <property type="match status" value="1"/>
</dbReference>
<reference evidence="2 3" key="1">
    <citation type="submission" date="2020-07" db="EMBL/GenBank/DDBJ databases">
        <title>Alkalicella. sp. LB2 genome.</title>
        <authorList>
            <person name="Postec A."/>
            <person name="Quemeneur M."/>
        </authorList>
    </citation>
    <scope>NUCLEOTIDE SEQUENCE [LARGE SCALE GENOMIC DNA]</scope>
    <source>
        <strain evidence="2 3">LB2</strain>
    </source>
</reference>
<dbReference type="PANTHER" id="PTHR34322:SF2">
    <property type="entry name" value="TRANSPOSASE IS200-LIKE DOMAIN-CONTAINING PROTEIN"/>
    <property type="match status" value="1"/>
</dbReference>
<dbReference type="RefSeq" id="WP_213166977.1">
    <property type="nucleotide sequence ID" value="NZ_CP058559.1"/>
</dbReference>
<evidence type="ECO:0000313" key="2">
    <source>
        <dbReference type="EMBL" id="QNO13303.1"/>
    </source>
</evidence>
<dbReference type="PANTHER" id="PTHR34322">
    <property type="entry name" value="TRANSPOSASE, Y1_TNP DOMAIN-CONTAINING"/>
    <property type="match status" value="1"/>
</dbReference>
<dbReference type="SUPFAM" id="SSF143422">
    <property type="entry name" value="Transposase IS200-like"/>
    <property type="match status" value="1"/>
</dbReference>
<gene>
    <name evidence="2" type="ORF">HYG86_00170</name>
</gene>
<evidence type="ECO:0000313" key="3">
    <source>
        <dbReference type="Proteomes" id="UP000516160"/>
    </source>
</evidence>
<organism evidence="2 3">
    <name type="scientific">Alkalicella caledoniensis</name>
    <dbReference type="NCBI Taxonomy" id="2731377"/>
    <lineage>
        <taxon>Bacteria</taxon>
        <taxon>Bacillati</taxon>
        <taxon>Bacillota</taxon>
        <taxon>Clostridia</taxon>
        <taxon>Eubacteriales</taxon>
        <taxon>Proteinivoracaceae</taxon>
        <taxon>Alkalicella</taxon>
    </lineage>
</organism>
<sequence length="243" mass="28008">MTFALIETGDMALSKIMQGIQQSFTQNYNIKHDRTGHVFQQRYKATLVDGDSYLLQLVKYIHRNPVKAWMKEGLNYKWSSHQDYLKVNTKSVVEVEFVLKMLGKVIKRGLKEYKRFMNLEQGKLDIKEFTFDEEELYATLEEVKEMKTNSPNNKYSVMQIIKCVSVISNMSLDEITKKSKNRKHVNARKAIVILCSKYAEITNIELGKILNISPSVIARIKGEGTVSQEVKRMTEDGIALLQS</sequence>
<dbReference type="Proteomes" id="UP000516160">
    <property type="component" value="Chromosome"/>
</dbReference>
<dbReference type="EMBL" id="CP058559">
    <property type="protein sequence ID" value="QNO13303.1"/>
    <property type="molecule type" value="Genomic_DNA"/>
</dbReference>
<dbReference type="GO" id="GO:0043565">
    <property type="term" value="F:sequence-specific DNA binding"/>
    <property type="evidence" value="ECO:0007669"/>
    <property type="project" value="InterPro"/>
</dbReference>
<dbReference type="SUPFAM" id="SSF48295">
    <property type="entry name" value="TrpR-like"/>
    <property type="match status" value="1"/>
</dbReference>
<name>A0A7G9W3P1_ALKCA</name>
<dbReference type="GO" id="GO:0004803">
    <property type="term" value="F:transposase activity"/>
    <property type="evidence" value="ECO:0007669"/>
    <property type="project" value="InterPro"/>
</dbReference>
<dbReference type="SMART" id="SM01321">
    <property type="entry name" value="Y1_Tnp"/>
    <property type="match status" value="1"/>
</dbReference>
<dbReference type="AlphaFoldDB" id="A0A7G9W3P1"/>
<dbReference type="KEGG" id="acae:HYG86_00170"/>
<proteinExistence type="predicted"/>
<dbReference type="GO" id="GO:0006313">
    <property type="term" value="P:DNA transposition"/>
    <property type="evidence" value="ECO:0007669"/>
    <property type="project" value="InterPro"/>
</dbReference>
<accession>A0A7G9W3P1</accession>
<keyword evidence="3" id="KW-1185">Reference proteome</keyword>
<dbReference type="InterPro" id="IPR002686">
    <property type="entry name" value="Transposase_17"/>
</dbReference>
<dbReference type="InterPro" id="IPR010921">
    <property type="entry name" value="Trp_repressor/repl_initiator"/>
</dbReference>
<protein>
    <recommendedName>
        <fullName evidence="1">Transposase IS200-like domain-containing protein</fullName>
    </recommendedName>
</protein>